<dbReference type="GO" id="GO:0004364">
    <property type="term" value="F:glutathione transferase activity"/>
    <property type="evidence" value="ECO:0007669"/>
    <property type="project" value="TreeGrafter"/>
</dbReference>
<dbReference type="InterPro" id="IPR001853">
    <property type="entry name" value="DSBA-like_thioredoxin_dom"/>
</dbReference>
<keyword evidence="1 4" id="KW-0413">Isomerase</keyword>
<evidence type="ECO:0000259" key="3">
    <source>
        <dbReference type="Pfam" id="PF01323"/>
    </source>
</evidence>
<accession>A0A8J4HC52</accession>
<dbReference type="PIRSF" id="PIRSF006386">
    <property type="entry name" value="HCCAis_GSTk"/>
    <property type="match status" value="1"/>
</dbReference>
<dbReference type="GO" id="GO:0006749">
    <property type="term" value="P:glutathione metabolic process"/>
    <property type="evidence" value="ECO:0007669"/>
    <property type="project" value="TreeGrafter"/>
</dbReference>
<evidence type="ECO:0000313" key="4">
    <source>
        <dbReference type="EMBL" id="HGC43110.1"/>
    </source>
</evidence>
<dbReference type="GO" id="GO:0004602">
    <property type="term" value="F:glutathione peroxidase activity"/>
    <property type="evidence" value="ECO:0007669"/>
    <property type="project" value="TreeGrafter"/>
</dbReference>
<sequence>MAVTIDYYVSLNSPWTHFGAARLGALVARHGAGLRIYPVDYGAIFAATGGLPLGQRAPARQAYRMMELSRWRDALGIPIHLRPRHFPANETLAAHAVIAARETLGDGPAIALAHRVLKALWEEERDTADRATLAALIAEVGLDGQSLLAATEDPRWAAMRAADTERAIARGVFGAPSYVIGAEIFWGQDRLDFLERRLSS</sequence>
<feature type="domain" description="DSBA-like thioredoxin" evidence="3">
    <location>
        <begin position="4"/>
        <end position="198"/>
    </location>
</feature>
<name>A0A8J4HC52_9PROT</name>
<gene>
    <name evidence="4" type="ORF">ENY07_07820</name>
</gene>
<dbReference type="InterPro" id="IPR036249">
    <property type="entry name" value="Thioredoxin-like_sf"/>
</dbReference>
<dbReference type="Gene3D" id="3.40.30.10">
    <property type="entry name" value="Glutaredoxin"/>
    <property type="match status" value="1"/>
</dbReference>
<dbReference type="Pfam" id="PF01323">
    <property type="entry name" value="DSBA"/>
    <property type="match status" value="1"/>
</dbReference>
<dbReference type="InterPro" id="IPR051924">
    <property type="entry name" value="GST_Kappa/NadH"/>
</dbReference>
<comment type="similarity">
    <text evidence="1">Belongs to the GST superfamily. NadH family.</text>
</comment>
<dbReference type="InterPro" id="IPR044087">
    <property type="entry name" value="NahD-like"/>
</dbReference>
<dbReference type="EMBL" id="DTQM01000155">
    <property type="protein sequence ID" value="HGC43110.1"/>
    <property type="molecule type" value="Genomic_DNA"/>
</dbReference>
<dbReference type="SUPFAM" id="SSF52833">
    <property type="entry name" value="Thioredoxin-like"/>
    <property type="match status" value="1"/>
</dbReference>
<evidence type="ECO:0000256" key="2">
    <source>
        <dbReference type="PIRSR" id="PIRSR006386-1"/>
    </source>
</evidence>
<dbReference type="GO" id="GO:0018845">
    <property type="term" value="F:2-hydroxychromene-2-carboxylate isomerase activity"/>
    <property type="evidence" value="ECO:0007669"/>
    <property type="project" value="UniProtKB-UniRule"/>
</dbReference>
<comment type="catalytic activity">
    <reaction evidence="1">
        <text>2-hydroxychromene-2-carboxylate = (3E)-4-(2-hydroxyphenyl)-2-oxobut-3-enoate</text>
        <dbReference type="Rhea" id="RHEA:27401"/>
        <dbReference type="ChEBI" id="CHEBI:59350"/>
        <dbReference type="ChEBI" id="CHEBI:59353"/>
        <dbReference type="EC" id="5.99.1.4"/>
    </reaction>
</comment>
<dbReference type="CDD" id="cd03022">
    <property type="entry name" value="DsbA_HCCA_Iso"/>
    <property type="match status" value="1"/>
</dbReference>
<dbReference type="AlphaFoldDB" id="A0A8J4HC52"/>
<proteinExistence type="inferred from homology"/>
<dbReference type="EC" id="5.99.1.4" evidence="1"/>
<evidence type="ECO:0000256" key="1">
    <source>
        <dbReference type="PIRNR" id="PIRNR006386"/>
    </source>
</evidence>
<dbReference type="InterPro" id="IPR014440">
    <property type="entry name" value="HCCAis_GSTk"/>
</dbReference>
<organism evidence="4">
    <name type="scientific">Acidicaldus sp</name>
    <dbReference type="NCBI Taxonomy" id="1872105"/>
    <lineage>
        <taxon>Bacteria</taxon>
        <taxon>Pseudomonadati</taxon>
        <taxon>Pseudomonadota</taxon>
        <taxon>Alphaproteobacteria</taxon>
        <taxon>Acetobacterales</taxon>
        <taxon>Acetobacteraceae</taxon>
        <taxon>Acidicaldus</taxon>
    </lineage>
</organism>
<feature type="active site" description="Nucleophile" evidence="2">
    <location>
        <position position="13"/>
    </location>
</feature>
<protein>
    <recommendedName>
        <fullName evidence="1">2-hydroxychromene-2-carboxylate isomerase</fullName>
        <ecNumber evidence="1">5.99.1.4</ecNumber>
    </recommendedName>
</protein>
<dbReference type="GO" id="GO:1901170">
    <property type="term" value="P:naphthalene catabolic process"/>
    <property type="evidence" value="ECO:0007669"/>
    <property type="project" value="InterPro"/>
</dbReference>
<comment type="caution">
    <text evidence="4">The sequence shown here is derived from an EMBL/GenBank/DDBJ whole genome shotgun (WGS) entry which is preliminary data.</text>
</comment>
<dbReference type="PANTHER" id="PTHR42943">
    <property type="entry name" value="GLUTATHIONE S-TRANSFERASE KAPPA"/>
    <property type="match status" value="1"/>
</dbReference>
<dbReference type="PANTHER" id="PTHR42943:SF13">
    <property type="entry name" value="GLUTATHIONE S-TRANSFERASE KAPPA-RELATED"/>
    <property type="match status" value="1"/>
</dbReference>
<reference evidence="4" key="1">
    <citation type="journal article" date="2020" name="mSystems">
        <title>Genome- and Community-Level Interaction Insights into Carbon Utilization and Element Cycling Functions of Hydrothermarchaeota in Hydrothermal Sediment.</title>
        <authorList>
            <person name="Zhou Z."/>
            <person name="Liu Y."/>
            <person name="Xu W."/>
            <person name="Pan J."/>
            <person name="Luo Z.H."/>
            <person name="Li M."/>
        </authorList>
    </citation>
    <scope>NUCLEOTIDE SEQUENCE</scope>
    <source>
        <strain evidence="4">SpSt-997</strain>
    </source>
</reference>